<accession>A0A4D7CSF9</accession>
<gene>
    <name evidence="3" type="ORF">FA707_00125</name>
</gene>
<evidence type="ECO:0000313" key="3">
    <source>
        <dbReference type="EMBL" id="QCI85466.1"/>
    </source>
</evidence>
<dbReference type="AlphaFoldDB" id="A0A4D7CSF9"/>
<dbReference type="Proteomes" id="UP000298615">
    <property type="component" value="Chromosome"/>
</dbReference>
<dbReference type="OrthoDB" id="2339326at2"/>
<reference evidence="3 4" key="1">
    <citation type="submission" date="2019-04" db="EMBL/GenBank/DDBJ databases">
        <title>Vagococcus sp. nov., isolated from faeces of yaks (Bos grunniens).</title>
        <authorList>
            <person name="Ge Y."/>
        </authorList>
    </citation>
    <scope>NUCLEOTIDE SEQUENCE [LARGE SCALE GENOMIC DNA]</scope>
    <source>
        <strain evidence="3 4">MN-17</strain>
    </source>
</reference>
<sequence length="251" mass="26782">MKKNLTLTLAATLLGATALPMIQLAETTPDGGEYVSNGVIEFTPNTDPTDPVDPTDPTDPVDPVDPTDPEGPTEGTNGPLSIDYASSFYFGENKITSKDQTYYALPQTYHKTDKDGKVTEHVGPNYVQVTDNRGTETGWSLQVTQDDQFKTAKDQYLTGAILTLENGVVVSKSESKFPTGYETITLKGTGEAEDVMTATDGAGAGTYLLTWGTDADSGAKSVSLFVPGSTTKYAATYHTKLTWSLTDVPKG</sequence>
<proteinExistence type="predicted"/>
<dbReference type="EMBL" id="CP039712">
    <property type="protein sequence ID" value="QCI85466.1"/>
    <property type="molecule type" value="Genomic_DNA"/>
</dbReference>
<feature type="signal peptide" evidence="2">
    <location>
        <begin position="1"/>
        <end position="25"/>
    </location>
</feature>
<evidence type="ECO:0000313" key="4">
    <source>
        <dbReference type="Proteomes" id="UP000298615"/>
    </source>
</evidence>
<dbReference type="InterPro" id="IPR027994">
    <property type="entry name" value="WxL_dom"/>
</dbReference>
<keyword evidence="2" id="KW-0732">Signal</keyword>
<dbReference type="KEGG" id="vao:FA707_00125"/>
<keyword evidence="4" id="KW-1185">Reference proteome</keyword>
<feature type="region of interest" description="Disordered" evidence="1">
    <location>
        <begin position="38"/>
        <end position="80"/>
    </location>
</feature>
<organism evidence="3 4">
    <name type="scientific">Vagococcus zengguangii</name>
    <dbReference type="NCBI Taxonomy" id="2571750"/>
    <lineage>
        <taxon>Bacteria</taxon>
        <taxon>Bacillati</taxon>
        <taxon>Bacillota</taxon>
        <taxon>Bacilli</taxon>
        <taxon>Lactobacillales</taxon>
        <taxon>Enterococcaceae</taxon>
        <taxon>Vagococcus</taxon>
    </lineage>
</organism>
<dbReference type="RefSeq" id="WP_136952327.1">
    <property type="nucleotide sequence ID" value="NZ_CP039712.1"/>
</dbReference>
<name>A0A4D7CSF9_9ENTE</name>
<evidence type="ECO:0000256" key="1">
    <source>
        <dbReference type="SAM" id="MobiDB-lite"/>
    </source>
</evidence>
<dbReference type="Pfam" id="PF13731">
    <property type="entry name" value="WxL"/>
    <property type="match status" value="1"/>
</dbReference>
<evidence type="ECO:0000256" key="2">
    <source>
        <dbReference type="SAM" id="SignalP"/>
    </source>
</evidence>
<feature type="chain" id="PRO_5043388860" evidence="2">
    <location>
        <begin position="26"/>
        <end position="251"/>
    </location>
</feature>
<protein>
    <submittedName>
        <fullName evidence="3">WxL domain-containing protein</fullName>
    </submittedName>
</protein>